<name>A0ABX0MAN7_9BURK</name>
<gene>
    <name evidence="2" type="ORF">F1609_13415</name>
</gene>
<keyword evidence="1" id="KW-0472">Membrane</keyword>
<keyword evidence="1" id="KW-1133">Transmembrane helix</keyword>
<keyword evidence="1" id="KW-0812">Transmembrane</keyword>
<evidence type="ECO:0000313" key="3">
    <source>
        <dbReference type="Proteomes" id="UP000819052"/>
    </source>
</evidence>
<reference evidence="2 3" key="1">
    <citation type="submission" date="2019-09" db="EMBL/GenBank/DDBJ databases">
        <title>Taxonomy of Antarctic Massilia spp.: description of Massilia rubra sp. nov., Massilia aquatica sp. nov., Massilia mucilaginosa sp. nov., Massilia frigida sp. nov. isolated from streams, lakes and regoliths.</title>
        <authorList>
            <person name="Holochova P."/>
            <person name="Sedlacek I."/>
            <person name="Kralova S."/>
            <person name="Maslanova I."/>
            <person name="Busse H.-J."/>
            <person name="Stankova E."/>
            <person name="Vrbovska V."/>
            <person name="Kovarovic V."/>
            <person name="Bartak M."/>
            <person name="Svec P."/>
            <person name="Pantucek R."/>
        </authorList>
    </citation>
    <scope>NUCLEOTIDE SEQUENCE [LARGE SCALE GENOMIC DNA]</scope>
    <source>
        <strain evidence="2 3">CCM 8693</strain>
    </source>
</reference>
<sequence length="183" mass="21117">MATSINGFGTIYYGEADYQSDHSFITTKWLICFFIPIIPLASLRLRYVDVPGFFWTRTEYQEIHQIPINFLQVAKTWGYSLVLFLAIYLPFPGQHATGLKSSVIVGLMLLPLVLRWMARRQPAARPEQMHARKERLSRAAPETQIITNCPKCRYRRKPEDEAPAWQCPSCKVAYNKVMRGNGF</sequence>
<accession>A0ABX0MAN7</accession>
<feature type="transmembrane region" description="Helical" evidence="1">
    <location>
        <begin position="28"/>
        <end position="47"/>
    </location>
</feature>
<evidence type="ECO:0000256" key="1">
    <source>
        <dbReference type="SAM" id="Phobius"/>
    </source>
</evidence>
<evidence type="ECO:0000313" key="2">
    <source>
        <dbReference type="EMBL" id="NHZ41146.1"/>
    </source>
</evidence>
<dbReference type="Proteomes" id="UP000819052">
    <property type="component" value="Unassembled WGS sequence"/>
</dbReference>
<protein>
    <submittedName>
        <fullName evidence="2">Uncharacterized protein</fullName>
    </submittedName>
</protein>
<keyword evidence="3" id="KW-1185">Reference proteome</keyword>
<comment type="caution">
    <text evidence="2">The sequence shown here is derived from an EMBL/GenBank/DDBJ whole genome shotgun (WGS) entry which is preliminary data.</text>
</comment>
<feature type="transmembrane region" description="Helical" evidence="1">
    <location>
        <begin position="68"/>
        <end position="89"/>
    </location>
</feature>
<feature type="transmembrane region" description="Helical" evidence="1">
    <location>
        <begin position="101"/>
        <end position="118"/>
    </location>
</feature>
<dbReference type="EMBL" id="VVIW01000006">
    <property type="protein sequence ID" value="NHZ41146.1"/>
    <property type="molecule type" value="Genomic_DNA"/>
</dbReference>
<organism evidence="2 3">
    <name type="scientific">Massilia aquatica</name>
    <dbReference type="NCBI Taxonomy" id="2609000"/>
    <lineage>
        <taxon>Bacteria</taxon>
        <taxon>Pseudomonadati</taxon>
        <taxon>Pseudomonadota</taxon>
        <taxon>Betaproteobacteria</taxon>
        <taxon>Burkholderiales</taxon>
        <taxon>Oxalobacteraceae</taxon>
        <taxon>Telluria group</taxon>
        <taxon>Massilia</taxon>
    </lineage>
</organism>
<proteinExistence type="predicted"/>
<dbReference type="RefSeq" id="WP_167076757.1">
    <property type="nucleotide sequence ID" value="NZ_VVIW01000006.1"/>
</dbReference>